<gene>
    <name evidence="1" type="ORF">RF11_08754</name>
</gene>
<organism evidence="1 2">
    <name type="scientific">Thelohanellus kitauei</name>
    <name type="common">Myxosporean</name>
    <dbReference type="NCBI Taxonomy" id="669202"/>
    <lineage>
        <taxon>Eukaryota</taxon>
        <taxon>Metazoa</taxon>
        <taxon>Cnidaria</taxon>
        <taxon>Myxozoa</taxon>
        <taxon>Myxosporea</taxon>
        <taxon>Bivalvulida</taxon>
        <taxon>Platysporina</taxon>
        <taxon>Myxobolidae</taxon>
        <taxon>Thelohanellus</taxon>
    </lineage>
</organism>
<comment type="caution">
    <text evidence="1">The sequence shown here is derived from an EMBL/GenBank/DDBJ whole genome shotgun (WGS) entry which is preliminary data.</text>
</comment>
<dbReference type="EMBL" id="JWZT01001813">
    <property type="protein sequence ID" value="KII71259.1"/>
    <property type="molecule type" value="Genomic_DNA"/>
</dbReference>
<dbReference type="Proteomes" id="UP000031668">
    <property type="component" value="Unassembled WGS sequence"/>
</dbReference>
<protein>
    <submittedName>
        <fullName evidence="1">Uncharacterized protein</fullName>
    </submittedName>
</protein>
<dbReference type="AlphaFoldDB" id="A0A0C2J0D6"/>
<proteinExistence type="predicted"/>
<name>A0A0C2J0D6_THEKT</name>
<keyword evidence="2" id="KW-1185">Reference proteome</keyword>
<sequence length="161" mass="18697">MSDHPSKWIRSLIKAQPEQTESVINAQKEQFFEVLENVISMFSNVSSVPAFMAHDSSKVKFSAFLSRLQYHFQACGISDSAQMKSRFLSWVASETYTLLGKIRPAFERDCSFEEISHIISEYEAEEFHFIHARVEFNRCNLKPNQTYRECVTKLRAIAERC</sequence>
<evidence type="ECO:0000313" key="2">
    <source>
        <dbReference type="Proteomes" id="UP000031668"/>
    </source>
</evidence>
<accession>A0A0C2J0D6</accession>
<evidence type="ECO:0000313" key="1">
    <source>
        <dbReference type="EMBL" id="KII71259.1"/>
    </source>
</evidence>
<reference evidence="1 2" key="1">
    <citation type="journal article" date="2014" name="Genome Biol. Evol.">
        <title>The genome of the myxosporean Thelohanellus kitauei shows adaptations to nutrient acquisition within its fish host.</title>
        <authorList>
            <person name="Yang Y."/>
            <person name="Xiong J."/>
            <person name="Zhou Z."/>
            <person name="Huo F."/>
            <person name="Miao W."/>
            <person name="Ran C."/>
            <person name="Liu Y."/>
            <person name="Zhang J."/>
            <person name="Feng J."/>
            <person name="Wang M."/>
            <person name="Wang M."/>
            <person name="Wang L."/>
            <person name="Yao B."/>
        </authorList>
    </citation>
    <scope>NUCLEOTIDE SEQUENCE [LARGE SCALE GENOMIC DNA]</scope>
    <source>
        <strain evidence="1">Wuqing</strain>
    </source>
</reference>